<feature type="transmembrane region" description="Helical" evidence="1">
    <location>
        <begin position="295"/>
        <end position="313"/>
    </location>
</feature>
<feature type="transmembrane region" description="Helical" evidence="1">
    <location>
        <begin position="29"/>
        <end position="48"/>
    </location>
</feature>
<dbReference type="EMBL" id="CP095354">
    <property type="protein sequence ID" value="XAG79801.1"/>
    <property type="molecule type" value="Genomic_DNA"/>
</dbReference>
<feature type="transmembrane region" description="Helical" evidence="1">
    <location>
        <begin position="111"/>
        <end position="127"/>
    </location>
</feature>
<dbReference type="Pfam" id="PF14897">
    <property type="entry name" value="EpsG"/>
    <property type="match status" value="1"/>
</dbReference>
<protein>
    <submittedName>
        <fullName evidence="2">EpsG family protein</fullName>
    </submittedName>
</protein>
<evidence type="ECO:0000256" key="1">
    <source>
        <dbReference type="SAM" id="Phobius"/>
    </source>
</evidence>
<feature type="transmembrane region" description="Helical" evidence="1">
    <location>
        <begin position="157"/>
        <end position="181"/>
    </location>
</feature>
<feature type="transmembrane region" description="Helical" evidence="1">
    <location>
        <begin position="193"/>
        <end position="214"/>
    </location>
</feature>
<proteinExistence type="predicted"/>
<reference evidence="2" key="1">
    <citation type="submission" date="2022-03" db="EMBL/GenBank/DDBJ databases">
        <title>Sea Food Isolates.</title>
        <authorList>
            <person name="Li c."/>
        </authorList>
    </citation>
    <scope>NUCLEOTIDE SEQUENCE</scope>
    <source>
        <strain evidence="2">19NY03SH02</strain>
    </source>
</reference>
<name>A0AAU6UZL0_UNCXX</name>
<gene>
    <name evidence="2" type="ORF">MRN14_15200</name>
</gene>
<organism evidence="2">
    <name type="scientific">bacterium 19NY03SH02</name>
    <dbReference type="NCBI Taxonomy" id="2920631"/>
    <lineage>
        <taxon>Bacteria</taxon>
    </lineage>
</organism>
<keyword evidence="1" id="KW-0812">Transmembrane</keyword>
<feature type="transmembrane region" description="Helical" evidence="1">
    <location>
        <begin position="88"/>
        <end position="105"/>
    </location>
</feature>
<keyword evidence="1" id="KW-0472">Membrane</keyword>
<sequence>MVIYFSIFFIICFLSFLECSALSKKNSVLLFFFALLLIFIASYFKPLYSTTDDYAYYNHLVGYDDGVDFELGYRFLINLLQVLNLDEYGFLTFIIVFISLVIKMLAGFNRIPYLILPLLVYTSHFFLYQELTQIRSALASSLTVLSIFLWLDKLKIVSLLIFLLALTFHKAVILFIPAFFILNVDCKLNLVKLFFLILISAFISFFMKKFILWIGEGIIPDAVFNTYFLDEAGFSKAIGILNPATVKYIFFSFVFVWFLSRIKDSTYLPLVNLYTFGTLWIIIFASFGTLAGRGAFFYTIYEMFLVSILMKAITDKLIRIVALASLMLVYTIILFINLDVKNVLVIP</sequence>
<accession>A0AAU6UZL0</accession>
<evidence type="ECO:0000313" key="2">
    <source>
        <dbReference type="EMBL" id="XAG79801.1"/>
    </source>
</evidence>
<feature type="transmembrane region" description="Helical" evidence="1">
    <location>
        <begin position="320"/>
        <end position="338"/>
    </location>
</feature>
<dbReference type="InterPro" id="IPR049458">
    <property type="entry name" value="EpsG-like"/>
</dbReference>
<keyword evidence="1" id="KW-1133">Transmembrane helix</keyword>
<dbReference type="AlphaFoldDB" id="A0AAU6UZL0"/>
<feature type="transmembrane region" description="Helical" evidence="1">
    <location>
        <begin position="234"/>
        <end position="259"/>
    </location>
</feature>
<feature type="transmembrane region" description="Helical" evidence="1">
    <location>
        <begin position="271"/>
        <end position="289"/>
    </location>
</feature>